<dbReference type="CDD" id="cd03416">
    <property type="entry name" value="CbiX_SirB_N"/>
    <property type="match status" value="1"/>
</dbReference>
<dbReference type="SUPFAM" id="SSF53800">
    <property type="entry name" value="Chelatase"/>
    <property type="match status" value="1"/>
</dbReference>
<dbReference type="OrthoDB" id="9797895at2"/>
<name>D5V5L8_ARCNC</name>
<proteinExistence type="predicted"/>
<dbReference type="HOGENOM" id="CLU_065901_2_0_7"/>
<evidence type="ECO:0000256" key="1">
    <source>
        <dbReference type="ARBA" id="ARBA00022723"/>
    </source>
</evidence>
<keyword evidence="1" id="KW-0479">Metal-binding</keyword>
<dbReference type="STRING" id="572480.Arnit_0389"/>
<evidence type="ECO:0000256" key="2">
    <source>
        <dbReference type="ARBA" id="ARBA00023239"/>
    </source>
</evidence>
<dbReference type="PANTHER" id="PTHR33542">
    <property type="entry name" value="SIROHYDROCHLORIN FERROCHELATASE, CHLOROPLASTIC"/>
    <property type="match status" value="1"/>
</dbReference>
<dbReference type="PANTHER" id="PTHR33542:SF3">
    <property type="entry name" value="SIROHYDROCHLORIN FERROCHELATASE, CHLOROPLASTIC"/>
    <property type="match status" value="1"/>
</dbReference>
<dbReference type="AlphaFoldDB" id="D5V5L8"/>
<dbReference type="Pfam" id="PF01903">
    <property type="entry name" value="CbiX"/>
    <property type="match status" value="1"/>
</dbReference>
<evidence type="ECO:0000313" key="4">
    <source>
        <dbReference type="Proteomes" id="UP000000939"/>
    </source>
</evidence>
<dbReference type="Gene3D" id="3.40.50.1400">
    <property type="match status" value="1"/>
</dbReference>
<dbReference type="InterPro" id="IPR050963">
    <property type="entry name" value="Sirohydro_Cobaltochel/CbiX"/>
</dbReference>
<accession>D5V5L8</accession>
<dbReference type="KEGG" id="ant:Arnit_0389"/>
<dbReference type="eggNOG" id="COG2138">
    <property type="taxonomic scope" value="Bacteria"/>
</dbReference>
<protein>
    <submittedName>
        <fullName evidence="3">Cobalamin (Vitamin B12) biosynthesis CbiX protein</fullName>
    </submittedName>
</protein>
<organism evidence="3 4">
    <name type="scientific">Arcobacter nitrofigilis (strain ATCC 33309 / DSM 7299 / CCUG 15893 / LMG 7604 / NCTC 12251 / CI)</name>
    <name type="common">Campylobacter nitrofigilis</name>
    <dbReference type="NCBI Taxonomy" id="572480"/>
    <lineage>
        <taxon>Bacteria</taxon>
        <taxon>Pseudomonadati</taxon>
        <taxon>Campylobacterota</taxon>
        <taxon>Epsilonproteobacteria</taxon>
        <taxon>Campylobacterales</taxon>
        <taxon>Arcobacteraceae</taxon>
        <taxon>Arcobacter</taxon>
    </lineage>
</organism>
<evidence type="ECO:0000313" key="3">
    <source>
        <dbReference type="EMBL" id="ADG92054.1"/>
    </source>
</evidence>
<dbReference type="EMBL" id="CP001999">
    <property type="protein sequence ID" value="ADG92054.1"/>
    <property type="molecule type" value="Genomic_DNA"/>
</dbReference>
<gene>
    <name evidence="3" type="ordered locus">Arnit_0389</name>
</gene>
<keyword evidence="2" id="KW-0456">Lyase</keyword>
<reference evidence="3 4" key="1">
    <citation type="journal article" date="2010" name="Stand. Genomic Sci.">
        <title>Complete genome sequence of Arcobacter nitrofigilis type strain (CI).</title>
        <authorList>
            <person name="Pati A."/>
            <person name="Gronow S."/>
            <person name="Lapidus A."/>
            <person name="Copeland A."/>
            <person name="Glavina Del Rio T."/>
            <person name="Nolan M."/>
            <person name="Lucas S."/>
            <person name="Tice H."/>
            <person name="Cheng J.F."/>
            <person name="Han C."/>
            <person name="Chertkov O."/>
            <person name="Bruce D."/>
            <person name="Tapia R."/>
            <person name="Goodwin L."/>
            <person name="Pitluck S."/>
            <person name="Liolios K."/>
            <person name="Ivanova N."/>
            <person name="Mavromatis K."/>
            <person name="Chen A."/>
            <person name="Palaniappan K."/>
            <person name="Land M."/>
            <person name="Hauser L."/>
            <person name="Chang Y.J."/>
            <person name="Jeffries C.D."/>
            <person name="Detter J.C."/>
            <person name="Rohde M."/>
            <person name="Goker M."/>
            <person name="Bristow J."/>
            <person name="Eisen J.A."/>
            <person name="Markowitz V."/>
            <person name="Hugenholtz P."/>
            <person name="Klenk H.P."/>
            <person name="Kyrpides N.C."/>
        </authorList>
    </citation>
    <scope>NUCLEOTIDE SEQUENCE [LARGE SCALE GENOMIC DNA]</scope>
    <source>
        <strain evidence="4">ATCC 33309 / DSM 7299 / CCUG 15893 / LMG 7604 / NCTC 12251 / CI</strain>
    </source>
</reference>
<dbReference type="GO" id="GO:0046872">
    <property type="term" value="F:metal ion binding"/>
    <property type="evidence" value="ECO:0007669"/>
    <property type="project" value="UniProtKB-KW"/>
</dbReference>
<dbReference type="InterPro" id="IPR002762">
    <property type="entry name" value="CbiX-like"/>
</dbReference>
<keyword evidence="4" id="KW-1185">Reference proteome</keyword>
<dbReference type="GO" id="GO:0016829">
    <property type="term" value="F:lyase activity"/>
    <property type="evidence" value="ECO:0007669"/>
    <property type="project" value="UniProtKB-KW"/>
</dbReference>
<dbReference type="Proteomes" id="UP000000939">
    <property type="component" value="Chromosome"/>
</dbReference>
<sequence>MKALILVAHGSKKYKSNQEFKDLVEEIRKLNSIKYEKIETAFLEFAKPSIEEIVEQLNSKNITEISLYPYFLNSGKHVVNDIPNIIEELGSNYQNIKFKLFPHFGSSKKISTIISEEI</sequence>